<evidence type="ECO:0000256" key="5">
    <source>
        <dbReference type="ARBA" id="ARBA00023172"/>
    </source>
</evidence>
<dbReference type="SUPFAM" id="SSF57863">
    <property type="entry name" value="ArfGap/RecO-like zinc finger"/>
    <property type="match status" value="1"/>
</dbReference>
<keyword evidence="6 8" id="KW-0234">DNA repair</keyword>
<reference evidence="10" key="1">
    <citation type="journal article" date="2014" name="Int. J. Syst. Evol. Microbiol.">
        <title>Complete genome sequence of Corynebacterium casei LMG S-19264T (=DSM 44701T), isolated from a smear-ripened cheese.</title>
        <authorList>
            <consortium name="US DOE Joint Genome Institute (JGI-PGF)"/>
            <person name="Walter F."/>
            <person name="Albersmeier A."/>
            <person name="Kalinowski J."/>
            <person name="Ruckert C."/>
        </authorList>
    </citation>
    <scope>NUCLEOTIDE SEQUENCE</scope>
    <source>
        <strain evidence="10">NBRC 110023</strain>
    </source>
</reference>
<gene>
    <name evidence="8 10" type="primary">recO</name>
    <name evidence="10" type="ORF">GCM10007852_36280</name>
</gene>
<evidence type="ECO:0000256" key="3">
    <source>
        <dbReference type="ARBA" id="ARBA00021310"/>
    </source>
</evidence>
<reference evidence="10" key="2">
    <citation type="submission" date="2023-01" db="EMBL/GenBank/DDBJ databases">
        <title>Draft genome sequence of Agaribacter marinus strain NBRC 110023.</title>
        <authorList>
            <person name="Sun Q."/>
            <person name="Mori K."/>
        </authorList>
    </citation>
    <scope>NUCLEOTIDE SEQUENCE</scope>
    <source>
        <strain evidence="10">NBRC 110023</strain>
    </source>
</reference>
<evidence type="ECO:0000259" key="9">
    <source>
        <dbReference type="Pfam" id="PF11967"/>
    </source>
</evidence>
<comment type="function">
    <text evidence="1 8">Involved in DNA repair and RecF pathway recombination.</text>
</comment>
<dbReference type="AlphaFoldDB" id="A0AA37T2D2"/>
<dbReference type="Pfam" id="PF02565">
    <property type="entry name" value="RecO_C"/>
    <property type="match status" value="1"/>
</dbReference>
<dbReference type="Gene3D" id="1.20.1440.120">
    <property type="entry name" value="Recombination protein O, C-terminal domain"/>
    <property type="match status" value="1"/>
</dbReference>
<dbReference type="InterPro" id="IPR037278">
    <property type="entry name" value="ARFGAP/RecO"/>
</dbReference>
<dbReference type="Proteomes" id="UP001156601">
    <property type="component" value="Unassembled WGS sequence"/>
</dbReference>
<evidence type="ECO:0000313" key="11">
    <source>
        <dbReference type="Proteomes" id="UP001156601"/>
    </source>
</evidence>
<dbReference type="EMBL" id="BSOT01000012">
    <property type="protein sequence ID" value="GLR72720.1"/>
    <property type="molecule type" value="Genomic_DNA"/>
</dbReference>
<dbReference type="Pfam" id="PF11967">
    <property type="entry name" value="RecO_N"/>
    <property type="match status" value="1"/>
</dbReference>
<dbReference type="SUPFAM" id="SSF50249">
    <property type="entry name" value="Nucleic acid-binding proteins"/>
    <property type="match status" value="1"/>
</dbReference>
<dbReference type="InterPro" id="IPR042242">
    <property type="entry name" value="RecO_C"/>
</dbReference>
<evidence type="ECO:0000256" key="8">
    <source>
        <dbReference type="HAMAP-Rule" id="MF_00201"/>
    </source>
</evidence>
<dbReference type="PANTHER" id="PTHR33991:SF1">
    <property type="entry name" value="DNA REPAIR PROTEIN RECO"/>
    <property type="match status" value="1"/>
</dbReference>
<sequence length="238" mass="26717">MYMQKLVASGYVIHRRPYRETSLLVDFFTREYGKITVVAKGARGNTKSDRKSLLQALQYLEFECAGRTNLKNLGRVEQKSNALNPQGKALYCVFYINEILQRALPEGEAIAPLFEKYQASLQSLSDMTETTNQAVEPILREFEFSLLAALGYLPDFGYDCSDGAEIDASAFYHYEVESGFMLCDAKRKLAISGKLLLDLANGRLSKDALNAAKFIVRKTLPLVIGDKALKSRELFKTL</sequence>
<protein>
    <recommendedName>
        <fullName evidence="3 8">DNA repair protein RecO</fullName>
    </recommendedName>
    <alternativeName>
        <fullName evidence="7 8">Recombination protein O</fullName>
    </alternativeName>
</protein>
<evidence type="ECO:0000256" key="6">
    <source>
        <dbReference type="ARBA" id="ARBA00023204"/>
    </source>
</evidence>
<dbReference type="PANTHER" id="PTHR33991">
    <property type="entry name" value="DNA REPAIR PROTEIN RECO"/>
    <property type="match status" value="1"/>
</dbReference>
<evidence type="ECO:0000256" key="7">
    <source>
        <dbReference type="ARBA" id="ARBA00033409"/>
    </source>
</evidence>
<dbReference type="GO" id="GO:0006302">
    <property type="term" value="P:double-strand break repair"/>
    <property type="evidence" value="ECO:0007669"/>
    <property type="project" value="TreeGrafter"/>
</dbReference>
<evidence type="ECO:0000256" key="4">
    <source>
        <dbReference type="ARBA" id="ARBA00022763"/>
    </source>
</evidence>
<keyword evidence="5 8" id="KW-0233">DNA recombination</keyword>
<dbReference type="InterPro" id="IPR003717">
    <property type="entry name" value="RecO"/>
</dbReference>
<dbReference type="InterPro" id="IPR012340">
    <property type="entry name" value="NA-bd_OB-fold"/>
</dbReference>
<proteinExistence type="inferred from homology"/>
<comment type="similarity">
    <text evidence="2 8">Belongs to the RecO family.</text>
</comment>
<keyword evidence="4 8" id="KW-0227">DNA damage</keyword>
<evidence type="ECO:0000256" key="2">
    <source>
        <dbReference type="ARBA" id="ARBA00007452"/>
    </source>
</evidence>
<dbReference type="GO" id="GO:0043590">
    <property type="term" value="C:bacterial nucleoid"/>
    <property type="evidence" value="ECO:0007669"/>
    <property type="project" value="TreeGrafter"/>
</dbReference>
<comment type="caution">
    <text evidence="10">The sequence shown here is derived from an EMBL/GenBank/DDBJ whole genome shotgun (WGS) entry which is preliminary data.</text>
</comment>
<feature type="domain" description="DNA replication/recombination mediator RecO N-terminal" evidence="9">
    <location>
        <begin position="3"/>
        <end position="77"/>
    </location>
</feature>
<evidence type="ECO:0000256" key="1">
    <source>
        <dbReference type="ARBA" id="ARBA00003065"/>
    </source>
</evidence>
<dbReference type="Gene3D" id="2.40.50.140">
    <property type="entry name" value="Nucleic acid-binding proteins"/>
    <property type="match status" value="1"/>
</dbReference>
<dbReference type="InterPro" id="IPR022572">
    <property type="entry name" value="DNA_rep/recomb_RecO_N"/>
</dbReference>
<accession>A0AA37T2D2</accession>
<name>A0AA37T2D2_9ALTE</name>
<dbReference type="GO" id="GO:0006310">
    <property type="term" value="P:DNA recombination"/>
    <property type="evidence" value="ECO:0007669"/>
    <property type="project" value="UniProtKB-UniRule"/>
</dbReference>
<organism evidence="10 11">
    <name type="scientific">Agaribacter marinus</name>
    <dbReference type="NCBI Taxonomy" id="1431249"/>
    <lineage>
        <taxon>Bacteria</taxon>
        <taxon>Pseudomonadati</taxon>
        <taxon>Pseudomonadota</taxon>
        <taxon>Gammaproteobacteria</taxon>
        <taxon>Alteromonadales</taxon>
        <taxon>Alteromonadaceae</taxon>
        <taxon>Agaribacter</taxon>
    </lineage>
</organism>
<keyword evidence="11" id="KW-1185">Reference proteome</keyword>
<dbReference type="HAMAP" id="MF_00201">
    <property type="entry name" value="RecO"/>
    <property type="match status" value="1"/>
</dbReference>
<evidence type="ECO:0000313" key="10">
    <source>
        <dbReference type="EMBL" id="GLR72720.1"/>
    </source>
</evidence>
<dbReference type="NCBIfam" id="TIGR00613">
    <property type="entry name" value="reco"/>
    <property type="match status" value="1"/>
</dbReference>